<reference evidence="2" key="1">
    <citation type="submission" date="2021-03" db="EMBL/GenBank/DDBJ databases">
        <authorList>
            <person name="Li Z."/>
            <person name="Yang C."/>
        </authorList>
    </citation>
    <scope>NUCLEOTIDE SEQUENCE</scope>
    <source>
        <strain evidence="2">Dzin_1.0</strain>
        <tissue evidence="2">Leaf</tissue>
    </source>
</reference>
<organism evidence="2 3">
    <name type="scientific">Dioscorea zingiberensis</name>
    <dbReference type="NCBI Taxonomy" id="325984"/>
    <lineage>
        <taxon>Eukaryota</taxon>
        <taxon>Viridiplantae</taxon>
        <taxon>Streptophyta</taxon>
        <taxon>Embryophyta</taxon>
        <taxon>Tracheophyta</taxon>
        <taxon>Spermatophyta</taxon>
        <taxon>Magnoliopsida</taxon>
        <taxon>Liliopsida</taxon>
        <taxon>Dioscoreales</taxon>
        <taxon>Dioscoreaceae</taxon>
        <taxon>Dioscorea</taxon>
    </lineage>
</organism>
<proteinExistence type="predicted"/>
<evidence type="ECO:0000313" key="3">
    <source>
        <dbReference type="Proteomes" id="UP001085076"/>
    </source>
</evidence>
<evidence type="ECO:0000313" key="2">
    <source>
        <dbReference type="EMBL" id="KAJ0964548.1"/>
    </source>
</evidence>
<evidence type="ECO:0000256" key="1">
    <source>
        <dbReference type="SAM" id="MobiDB-lite"/>
    </source>
</evidence>
<feature type="compositionally biased region" description="Basic residues" evidence="1">
    <location>
        <begin position="19"/>
        <end position="31"/>
    </location>
</feature>
<reference evidence="2" key="2">
    <citation type="journal article" date="2022" name="Hortic Res">
        <title>The genome of Dioscorea zingiberensis sheds light on the biosynthesis, origin and evolution of the medicinally important diosgenin saponins.</title>
        <authorList>
            <person name="Li Y."/>
            <person name="Tan C."/>
            <person name="Li Z."/>
            <person name="Guo J."/>
            <person name="Li S."/>
            <person name="Chen X."/>
            <person name="Wang C."/>
            <person name="Dai X."/>
            <person name="Yang H."/>
            <person name="Song W."/>
            <person name="Hou L."/>
            <person name="Xu J."/>
            <person name="Tong Z."/>
            <person name="Xu A."/>
            <person name="Yuan X."/>
            <person name="Wang W."/>
            <person name="Yang Q."/>
            <person name="Chen L."/>
            <person name="Sun Z."/>
            <person name="Wang K."/>
            <person name="Pan B."/>
            <person name="Chen J."/>
            <person name="Bao Y."/>
            <person name="Liu F."/>
            <person name="Qi X."/>
            <person name="Gang D.R."/>
            <person name="Wen J."/>
            <person name="Li J."/>
        </authorList>
    </citation>
    <scope>NUCLEOTIDE SEQUENCE</scope>
    <source>
        <strain evidence="2">Dzin_1.0</strain>
    </source>
</reference>
<protein>
    <submittedName>
        <fullName evidence="2">Uncharacterized protein</fullName>
    </submittedName>
</protein>
<comment type="caution">
    <text evidence="2">The sequence shown here is derived from an EMBL/GenBank/DDBJ whole genome shotgun (WGS) entry which is preliminary data.</text>
</comment>
<keyword evidence="3" id="KW-1185">Reference proteome</keyword>
<feature type="region of interest" description="Disordered" evidence="1">
    <location>
        <begin position="1"/>
        <end position="35"/>
    </location>
</feature>
<accession>A0A9D5H5Z8</accession>
<dbReference type="Proteomes" id="UP001085076">
    <property type="component" value="Miscellaneous, Linkage group lg08"/>
</dbReference>
<sequence length="178" mass="20356">MVASRPHAGPAGLDLKCPRLPHKSRPNHKTRLAVPRPPAIQGKDHIWWIPSPRLGKYYCLGYREQIKVEAGAITSWCIHFSRGNCGVTKGLSEKVELKLARIKLSDSHKDHVWNNYIKTKVEDSFVMSVDQQSPRERSIELGTHIPVNKSNYGMGEFFKQVKEVEKMMEKLSKQLQKL</sequence>
<dbReference type="AlphaFoldDB" id="A0A9D5H5Z8"/>
<name>A0A9D5H5Z8_9LILI</name>
<dbReference type="EMBL" id="JAGGNH010000008">
    <property type="protein sequence ID" value="KAJ0964548.1"/>
    <property type="molecule type" value="Genomic_DNA"/>
</dbReference>
<gene>
    <name evidence="2" type="ORF">J5N97_025686</name>
</gene>